<gene>
    <name evidence="9" type="primary">ffh</name>
    <name evidence="11" type="ORF">E4P82_06725</name>
</gene>
<dbReference type="Proteomes" id="UP000760480">
    <property type="component" value="Unassembled WGS sequence"/>
</dbReference>
<dbReference type="NCBIfam" id="TIGR00959">
    <property type="entry name" value="ffh"/>
    <property type="match status" value="1"/>
</dbReference>
<evidence type="ECO:0000256" key="2">
    <source>
        <dbReference type="ARBA" id="ARBA00022741"/>
    </source>
</evidence>
<dbReference type="SUPFAM" id="SSF52540">
    <property type="entry name" value="P-loop containing nucleoside triphosphate hydrolases"/>
    <property type="match status" value="1"/>
</dbReference>
<dbReference type="InterPro" id="IPR003593">
    <property type="entry name" value="AAA+_ATPase"/>
</dbReference>
<dbReference type="InterPro" id="IPR013822">
    <property type="entry name" value="Signal_recog_particl_SRP54_hlx"/>
</dbReference>
<comment type="subcellular location">
    <subcellularLocation>
        <location evidence="9">Cytoplasm</location>
    </subcellularLocation>
    <text evidence="9">The SRP-RNC complex is targeted to the cytoplasmic membrane.</text>
</comment>
<comment type="function">
    <text evidence="9">Involved in targeting and insertion of nascent membrane proteins into the cytoplasmic membrane. Binds to the hydrophobic signal sequence of the ribosome-nascent chain (RNC) as it emerges from the ribosomes. The SRP-RNC complex is then targeted to the cytoplasmic membrane where it interacts with the SRP receptor FtsY. Interaction with FtsY leads to the transfer of the RNC complex to the Sec translocase for insertion into the membrane, the hydrolysis of GTP by both Ffh and FtsY, and the dissociation of the SRP-FtsY complex into the individual components.</text>
</comment>
<dbReference type="Pfam" id="PF02881">
    <property type="entry name" value="SRP54_N"/>
    <property type="match status" value="1"/>
</dbReference>
<keyword evidence="7 9" id="KW-0687">Ribonucleoprotein</keyword>
<dbReference type="SMART" id="SM00962">
    <property type="entry name" value="SRP54"/>
    <property type="match status" value="1"/>
</dbReference>
<dbReference type="PROSITE" id="PS00300">
    <property type="entry name" value="SRP54"/>
    <property type="match status" value="1"/>
</dbReference>
<dbReference type="SMART" id="SM00382">
    <property type="entry name" value="AAA"/>
    <property type="match status" value="1"/>
</dbReference>
<dbReference type="Pfam" id="PF00448">
    <property type="entry name" value="SRP54"/>
    <property type="match status" value="1"/>
</dbReference>
<keyword evidence="2 9" id="KW-0547">Nucleotide-binding</keyword>
<keyword evidence="12" id="KW-1185">Reference proteome</keyword>
<dbReference type="PANTHER" id="PTHR11564:SF5">
    <property type="entry name" value="SIGNAL RECOGNITION PARTICLE SUBUNIT SRP54"/>
    <property type="match status" value="1"/>
</dbReference>
<evidence type="ECO:0000256" key="4">
    <source>
        <dbReference type="ARBA" id="ARBA00022884"/>
    </source>
</evidence>
<dbReference type="Gene3D" id="1.20.120.140">
    <property type="entry name" value="Signal recognition particle SRP54, nucleotide-binding domain"/>
    <property type="match status" value="1"/>
</dbReference>
<evidence type="ECO:0000259" key="10">
    <source>
        <dbReference type="PROSITE" id="PS00300"/>
    </source>
</evidence>
<dbReference type="InterPro" id="IPR036891">
    <property type="entry name" value="Signal_recog_part_SRP54_M_sf"/>
</dbReference>
<keyword evidence="6 9" id="KW-0733">Signal recognition particle</keyword>
<dbReference type="PANTHER" id="PTHR11564">
    <property type="entry name" value="SIGNAL RECOGNITION PARTICLE 54K PROTEIN SRP54"/>
    <property type="match status" value="1"/>
</dbReference>
<dbReference type="InterPro" id="IPR000897">
    <property type="entry name" value="SRP54_GTPase_dom"/>
</dbReference>
<dbReference type="EMBL" id="SPMZ01000017">
    <property type="protein sequence ID" value="NMQ18928.1"/>
    <property type="molecule type" value="Genomic_DNA"/>
</dbReference>
<evidence type="ECO:0000256" key="9">
    <source>
        <dbReference type="HAMAP-Rule" id="MF_00306"/>
    </source>
</evidence>
<feature type="domain" description="SRP54-type proteins GTP-binding" evidence="10">
    <location>
        <begin position="269"/>
        <end position="282"/>
    </location>
</feature>
<comment type="domain">
    <text evidence="9">Composed of three domains: the N-terminal N domain, which is responsible for interactions with the ribosome, the central G domain, which binds GTP, and the C-terminal M domain, which binds the RNA and the signal sequence of the RNC.</text>
</comment>
<keyword evidence="4 9" id="KW-0694">RNA-binding</keyword>
<feature type="binding site" evidence="9">
    <location>
        <begin position="190"/>
        <end position="194"/>
    </location>
    <ligand>
        <name>GTP</name>
        <dbReference type="ChEBI" id="CHEBI:37565"/>
    </ligand>
</feature>
<dbReference type="InterPro" id="IPR042101">
    <property type="entry name" value="SRP54_N_sf"/>
</dbReference>
<dbReference type="InterPro" id="IPR004125">
    <property type="entry name" value="Signal_recog_particle_SRP54_M"/>
</dbReference>
<evidence type="ECO:0000313" key="11">
    <source>
        <dbReference type="EMBL" id="NMQ18928.1"/>
    </source>
</evidence>
<comment type="catalytic activity">
    <reaction evidence="8 9">
        <text>GTP + H2O = GDP + phosphate + H(+)</text>
        <dbReference type="Rhea" id="RHEA:19669"/>
        <dbReference type="ChEBI" id="CHEBI:15377"/>
        <dbReference type="ChEBI" id="CHEBI:15378"/>
        <dbReference type="ChEBI" id="CHEBI:37565"/>
        <dbReference type="ChEBI" id="CHEBI:43474"/>
        <dbReference type="ChEBI" id="CHEBI:58189"/>
        <dbReference type="EC" id="3.6.5.4"/>
    </reaction>
</comment>
<dbReference type="Pfam" id="PF02978">
    <property type="entry name" value="SRP_SPB"/>
    <property type="match status" value="1"/>
</dbReference>
<evidence type="ECO:0000256" key="1">
    <source>
        <dbReference type="ARBA" id="ARBA00005450"/>
    </source>
</evidence>
<keyword evidence="3 9" id="KW-0378">Hydrolase</keyword>
<keyword evidence="9" id="KW-0963">Cytoplasm</keyword>
<name>A0ABX1THT0_9GAMM</name>
<keyword evidence="5 9" id="KW-0342">GTP-binding</keyword>
<dbReference type="HAMAP" id="MF_00306">
    <property type="entry name" value="SRP54"/>
    <property type="match status" value="1"/>
</dbReference>
<dbReference type="CDD" id="cd18539">
    <property type="entry name" value="SRP_G"/>
    <property type="match status" value="1"/>
</dbReference>
<dbReference type="SMART" id="SM00963">
    <property type="entry name" value="SRP54_N"/>
    <property type="match status" value="1"/>
</dbReference>
<dbReference type="EC" id="3.6.5.4" evidence="9"/>
<dbReference type="RefSeq" id="WP_169248191.1">
    <property type="nucleotide sequence ID" value="NZ_SPMZ01000017.1"/>
</dbReference>
<organism evidence="11 12">
    <name type="scientific">Candidatus Competibacter phosphatis</name>
    <dbReference type="NCBI Taxonomy" id="221280"/>
    <lineage>
        <taxon>Bacteria</taxon>
        <taxon>Pseudomonadati</taxon>
        <taxon>Pseudomonadota</taxon>
        <taxon>Gammaproteobacteria</taxon>
        <taxon>Candidatus Competibacteraceae</taxon>
        <taxon>Candidatus Competibacter</taxon>
    </lineage>
</organism>
<evidence type="ECO:0000256" key="7">
    <source>
        <dbReference type="ARBA" id="ARBA00023274"/>
    </source>
</evidence>
<dbReference type="InterPro" id="IPR022941">
    <property type="entry name" value="SRP54"/>
</dbReference>
<evidence type="ECO:0000256" key="8">
    <source>
        <dbReference type="ARBA" id="ARBA00048027"/>
    </source>
</evidence>
<feature type="binding site" evidence="9">
    <location>
        <begin position="107"/>
        <end position="114"/>
    </location>
    <ligand>
        <name>GTP</name>
        <dbReference type="ChEBI" id="CHEBI:37565"/>
    </ligand>
</feature>
<comment type="subunit">
    <text evidence="9">Part of the signal recognition particle protein translocation system, which is composed of SRP and FtsY. SRP is a ribonucleoprotein composed of Ffh and a 4.5S RNA molecule.</text>
</comment>
<dbReference type="Gene3D" id="1.10.260.30">
    <property type="entry name" value="Signal recognition particle, SRP54 subunit, M-domain"/>
    <property type="match status" value="1"/>
</dbReference>
<comment type="caution">
    <text evidence="11">The sequence shown here is derived from an EMBL/GenBank/DDBJ whole genome shotgun (WGS) entry which is preliminary data.</text>
</comment>
<protein>
    <recommendedName>
        <fullName evidence="9">Signal recognition particle protein</fullName>
        <ecNumber evidence="9">3.6.5.4</ecNumber>
    </recommendedName>
    <alternativeName>
        <fullName evidence="9">Fifty-four homolog</fullName>
    </alternativeName>
</protein>
<evidence type="ECO:0000256" key="5">
    <source>
        <dbReference type="ARBA" id="ARBA00023134"/>
    </source>
</evidence>
<accession>A0ABX1THT0</accession>
<dbReference type="InterPro" id="IPR004780">
    <property type="entry name" value="SRP"/>
</dbReference>
<dbReference type="InterPro" id="IPR027417">
    <property type="entry name" value="P-loop_NTPase"/>
</dbReference>
<feature type="binding site" evidence="9">
    <location>
        <begin position="248"/>
        <end position="251"/>
    </location>
    <ligand>
        <name>GTP</name>
        <dbReference type="ChEBI" id="CHEBI:37565"/>
    </ligand>
</feature>
<sequence length="456" mass="50031">MFENLSERLLLTVKNLRGQGRLTEDNIKDALREVRMALLEADVALPVVRELIDRVRARAIGEEVLLSLTPGQVLIKIVHEELIRTMGEANAELNLRVQPPAVVLMAGLQGSGKTTSVAKLARWLKERQRKKVTVVSCDVYRPAAIEQLRKLAGEVGAEFFPSDPGQVPETIARQALDHARLHGVEVLIVDTAGRLHVDAEMMTEIQRLHAALNPIETLFVVDSMTGQDAANTAQAFNAALPLTGVVLTKTDGDARGGAALSIRQITGRPIKFLGVGEKTAALEPFFPDRVASRILGKGDVLSLVEEMEQKVDKDKALKLAQKVQKGRGFDLEDFREQMEQMTKMGGIASLLEKMPGFNAAPAALKEQAADKEVRRLVAIINSMTPGERRFPDIIKGSRKRRIAAGSGTQIQDVNRLLKQFDQAQKMMKKMKGGGLMKMMRGLQGKLPMGGLPPLKR</sequence>
<comment type="similarity">
    <text evidence="1 9">Belongs to the GTP-binding SRP family. SRP54 subfamily.</text>
</comment>
<evidence type="ECO:0000313" key="12">
    <source>
        <dbReference type="Proteomes" id="UP000760480"/>
    </source>
</evidence>
<dbReference type="SUPFAM" id="SSF47446">
    <property type="entry name" value="Signal peptide-binding domain"/>
    <property type="match status" value="1"/>
</dbReference>
<dbReference type="Gene3D" id="3.40.50.300">
    <property type="entry name" value="P-loop containing nucleotide triphosphate hydrolases"/>
    <property type="match status" value="1"/>
</dbReference>
<proteinExistence type="inferred from homology"/>
<evidence type="ECO:0000256" key="3">
    <source>
        <dbReference type="ARBA" id="ARBA00022801"/>
    </source>
</evidence>
<reference evidence="11 12" key="1">
    <citation type="submission" date="2019-03" db="EMBL/GenBank/DDBJ databases">
        <title>Metabolic reconstructions from genomes of highly enriched 'Candidatus Accumulibacter' and 'Candidatus Competibacter' bioreactor populations.</title>
        <authorList>
            <person name="Annavajhala M.K."/>
            <person name="Welles L."/>
            <person name="Abbas B."/>
            <person name="Sorokin D."/>
            <person name="Park H."/>
            <person name="Van Loosdrecht M."/>
            <person name="Chandran K."/>
        </authorList>
    </citation>
    <scope>NUCLEOTIDE SEQUENCE [LARGE SCALE GENOMIC DNA]</scope>
    <source>
        <strain evidence="11 12">SBR_G</strain>
    </source>
</reference>
<evidence type="ECO:0000256" key="6">
    <source>
        <dbReference type="ARBA" id="ARBA00023135"/>
    </source>
</evidence>